<gene>
    <name evidence="2" type="ORF">GCM10009839_88460</name>
</gene>
<feature type="domain" description="DUF4350" evidence="1">
    <location>
        <begin position="37"/>
        <end position="224"/>
    </location>
</feature>
<comment type="caution">
    <text evidence="2">The sequence shown here is derived from an EMBL/GenBank/DDBJ whole genome shotgun (WGS) entry which is preliminary data.</text>
</comment>
<evidence type="ECO:0000259" key="1">
    <source>
        <dbReference type="Pfam" id="PF14258"/>
    </source>
</evidence>
<protein>
    <submittedName>
        <fullName evidence="2">DUF4350 domain-containing protein</fullName>
    </submittedName>
</protein>
<evidence type="ECO:0000313" key="3">
    <source>
        <dbReference type="Proteomes" id="UP001500751"/>
    </source>
</evidence>
<proteinExistence type="predicted"/>
<accession>A0ABN2VIN1</accession>
<dbReference type="RefSeq" id="WP_344671761.1">
    <property type="nucleotide sequence ID" value="NZ_BAAAQN010000092.1"/>
</dbReference>
<reference evidence="2 3" key="1">
    <citation type="journal article" date="2019" name="Int. J. Syst. Evol. Microbiol.">
        <title>The Global Catalogue of Microorganisms (GCM) 10K type strain sequencing project: providing services to taxonomists for standard genome sequencing and annotation.</title>
        <authorList>
            <consortium name="The Broad Institute Genomics Platform"/>
            <consortium name="The Broad Institute Genome Sequencing Center for Infectious Disease"/>
            <person name="Wu L."/>
            <person name="Ma J."/>
        </authorList>
    </citation>
    <scope>NUCLEOTIDE SEQUENCE [LARGE SCALE GENOMIC DNA]</scope>
    <source>
        <strain evidence="2 3">JCM 16014</strain>
    </source>
</reference>
<keyword evidence="3" id="KW-1185">Reference proteome</keyword>
<organism evidence="2 3">
    <name type="scientific">Catenulispora yoronensis</name>
    <dbReference type="NCBI Taxonomy" id="450799"/>
    <lineage>
        <taxon>Bacteria</taxon>
        <taxon>Bacillati</taxon>
        <taxon>Actinomycetota</taxon>
        <taxon>Actinomycetes</taxon>
        <taxon>Catenulisporales</taxon>
        <taxon>Catenulisporaceae</taxon>
        <taxon>Catenulispora</taxon>
    </lineage>
</organism>
<dbReference type="EMBL" id="BAAAQN010000092">
    <property type="protein sequence ID" value="GAA2063494.1"/>
    <property type="molecule type" value="Genomic_DNA"/>
</dbReference>
<sequence>MRLRAWRWPLAALGVLLLGSLITAFVLGGSSGGTLDPDSESPDGSHALAVLLRDHGVTVVSAHTTAQATAAAQDAVGGATLVLTDPALLTDGQLDTLAATPVARLVVVQPDGLATQRLAGSAAVLGPSTSRTRLVDPACPDPDAVAAGNADLGDAVAFQDTAKPGCYELPDQGYALVTLTAAGAGTGTGGGAATADTVLVGSRTPFRNDHLADHGNAALALRLLGKHPTVVWYLPDSADPDAVASDRKSFTEILPAGWRWGALALLPAIALLALWQARRLGPVVVERMPVAVRAAETVEGRARLYERGRVTDRAAAALREAARSRLAGRLGLPRAATTGDIAGAFAARGGPSTALTLHTLAGPAPADDAALVGLASALDRLEAEVGRL</sequence>
<dbReference type="InterPro" id="IPR025646">
    <property type="entry name" value="DUF4350"/>
</dbReference>
<evidence type="ECO:0000313" key="2">
    <source>
        <dbReference type="EMBL" id="GAA2063494.1"/>
    </source>
</evidence>
<dbReference type="Proteomes" id="UP001500751">
    <property type="component" value="Unassembled WGS sequence"/>
</dbReference>
<name>A0ABN2VIN1_9ACTN</name>
<dbReference type="Pfam" id="PF14258">
    <property type="entry name" value="DUF4350"/>
    <property type="match status" value="1"/>
</dbReference>